<reference evidence="2 3" key="1">
    <citation type="submission" date="2019-03" db="EMBL/GenBank/DDBJ databases">
        <title>First draft genome of Liparis tanakae, snailfish: a comprehensive survey of snailfish specific genes.</title>
        <authorList>
            <person name="Kim W."/>
            <person name="Song I."/>
            <person name="Jeong J.-H."/>
            <person name="Kim D."/>
            <person name="Kim S."/>
            <person name="Ryu S."/>
            <person name="Song J.Y."/>
            <person name="Lee S.K."/>
        </authorList>
    </citation>
    <scope>NUCLEOTIDE SEQUENCE [LARGE SCALE GENOMIC DNA]</scope>
    <source>
        <tissue evidence="2">Muscle</tissue>
    </source>
</reference>
<proteinExistence type="predicted"/>
<keyword evidence="3" id="KW-1185">Reference proteome</keyword>
<feature type="compositionally biased region" description="Low complexity" evidence="1">
    <location>
        <begin position="30"/>
        <end position="51"/>
    </location>
</feature>
<feature type="region of interest" description="Disordered" evidence="1">
    <location>
        <begin position="1"/>
        <end position="93"/>
    </location>
</feature>
<accession>A0A4Z2E8G9</accession>
<evidence type="ECO:0000313" key="3">
    <source>
        <dbReference type="Proteomes" id="UP000314294"/>
    </source>
</evidence>
<evidence type="ECO:0000256" key="1">
    <source>
        <dbReference type="SAM" id="MobiDB-lite"/>
    </source>
</evidence>
<comment type="caution">
    <text evidence="2">The sequence shown here is derived from an EMBL/GenBank/DDBJ whole genome shotgun (WGS) entry which is preliminary data.</text>
</comment>
<feature type="compositionally biased region" description="Basic residues" evidence="1">
    <location>
        <begin position="80"/>
        <end position="90"/>
    </location>
</feature>
<name>A0A4Z2E8G9_9TELE</name>
<organism evidence="2 3">
    <name type="scientific">Liparis tanakae</name>
    <name type="common">Tanaka's snailfish</name>
    <dbReference type="NCBI Taxonomy" id="230148"/>
    <lineage>
        <taxon>Eukaryota</taxon>
        <taxon>Metazoa</taxon>
        <taxon>Chordata</taxon>
        <taxon>Craniata</taxon>
        <taxon>Vertebrata</taxon>
        <taxon>Euteleostomi</taxon>
        <taxon>Actinopterygii</taxon>
        <taxon>Neopterygii</taxon>
        <taxon>Teleostei</taxon>
        <taxon>Neoteleostei</taxon>
        <taxon>Acanthomorphata</taxon>
        <taxon>Eupercaria</taxon>
        <taxon>Perciformes</taxon>
        <taxon>Cottioidei</taxon>
        <taxon>Cottales</taxon>
        <taxon>Liparidae</taxon>
        <taxon>Liparis</taxon>
    </lineage>
</organism>
<sequence>MTAVTSETIVKGPPSSPPKRQEHLHPPSGPLSVISAASSSSPIRESSRLSSPDTRSNGTKGGVGRGGELAGSDASTRGGPHVHSKKHLSPKVKMDAFQLHDNFPSIMIT</sequence>
<dbReference type="Proteomes" id="UP000314294">
    <property type="component" value="Unassembled WGS sequence"/>
</dbReference>
<evidence type="ECO:0000313" key="2">
    <source>
        <dbReference type="EMBL" id="TNN25099.1"/>
    </source>
</evidence>
<feature type="compositionally biased region" description="Gly residues" evidence="1">
    <location>
        <begin position="59"/>
        <end position="69"/>
    </location>
</feature>
<gene>
    <name evidence="2" type="ORF">EYF80_064774</name>
</gene>
<protein>
    <submittedName>
        <fullName evidence="2">Uncharacterized protein</fullName>
    </submittedName>
</protein>
<dbReference type="AlphaFoldDB" id="A0A4Z2E8G9"/>
<dbReference type="EMBL" id="SRLO01013425">
    <property type="protein sequence ID" value="TNN25099.1"/>
    <property type="molecule type" value="Genomic_DNA"/>
</dbReference>